<gene>
    <name evidence="2" type="ORF">S01H1_11848</name>
</gene>
<accession>X0SNG9</accession>
<organism evidence="2">
    <name type="scientific">marine sediment metagenome</name>
    <dbReference type="NCBI Taxonomy" id="412755"/>
    <lineage>
        <taxon>unclassified sequences</taxon>
        <taxon>metagenomes</taxon>
        <taxon>ecological metagenomes</taxon>
    </lineage>
</organism>
<comment type="caution">
    <text evidence="2">The sequence shown here is derived from an EMBL/GenBank/DDBJ whole genome shotgun (WGS) entry which is preliminary data.</text>
</comment>
<proteinExistence type="predicted"/>
<evidence type="ECO:0000256" key="1">
    <source>
        <dbReference type="SAM" id="MobiDB-lite"/>
    </source>
</evidence>
<protein>
    <submittedName>
        <fullName evidence="2">Uncharacterized protein</fullName>
    </submittedName>
</protein>
<feature type="region of interest" description="Disordered" evidence="1">
    <location>
        <begin position="1"/>
        <end position="46"/>
    </location>
</feature>
<feature type="compositionally biased region" description="Basic and acidic residues" evidence="1">
    <location>
        <begin position="1"/>
        <end position="21"/>
    </location>
</feature>
<sequence length="46" mass="5075">MKEKGVPKRDGSGRGMRENKGRGSCKKQKEKGQGYGPKGGLRNKNR</sequence>
<dbReference type="AlphaFoldDB" id="X0SNG9"/>
<dbReference type="EMBL" id="BARS01006055">
    <property type="protein sequence ID" value="GAF82628.1"/>
    <property type="molecule type" value="Genomic_DNA"/>
</dbReference>
<reference evidence="2" key="1">
    <citation type="journal article" date="2014" name="Front. Microbiol.">
        <title>High frequency of phylogenetically diverse reductive dehalogenase-homologous genes in deep subseafloor sedimentary metagenomes.</title>
        <authorList>
            <person name="Kawai M."/>
            <person name="Futagami T."/>
            <person name="Toyoda A."/>
            <person name="Takaki Y."/>
            <person name="Nishi S."/>
            <person name="Hori S."/>
            <person name="Arai W."/>
            <person name="Tsubouchi T."/>
            <person name="Morono Y."/>
            <person name="Uchiyama I."/>
            <person name="Ito T."/>
            <person name="Fujiyama A."/>
            <person name="Inagaki F."/>
            <person name="Takami H."/>
        </authorList>
    </citation>
    <scope>NUCLEOTIDE SEQUENCE</scope>
    <source>
        <strain evidence="2">Expedition CK06-06</strain>
    </source>
</reference>
<name>X0SNG9_9ZZZZ</name>
<evidence type="ECO:0000313" key="2">
    <source>
        <dbReference type="EMBL" id="GAF82628.1"/>
    </source>
</evidence>